<proteinExistence type="predicted"/>
<comment type="caution">
    <text evidence="2">The sequence shown here is derived from an EMBL/GenBank/DDBJ whole genome shotgun (WGS) entry which is preliminary data.</text>
</comment>
<sequence>MHRRDLGLRIERTGHVDDVGVLLAEGAHVGDRRHLQHDLEPSVVGLQRLDVVDEGRQRGAQNREVDVVDPVEGDRNGLVLAHEAGVEGHVPAEDEAAEGRAAADAHRQLRLRRPAARTLRLAGGPEGGLGARGKIGHHLWRQGRRQARPGRRQQIDEQFRPGLHGVDPDPLRQRETNAEAVRIGTGDGHIALQVDRDAGDVGADRVGKLDHQHAVGGGDGVFRQEIKIGKGQDHAAVALLARRLDLDGFRRQGRADEREKQQRGDREAACESARCRCADAPSAPLLPAAPNVARPHAPRPTEPHTHYPMPIDTQIWSRG</sequence>
<name>A0A1E3GZ47_9HYPH</name>
<organism evidence="2 3">
    <name type="scientific">Methylobrevis pamukkalensis</name>
    <dbReference type="NCBI Taxonomy" id="1439726"/>
    <lineage>
        <taxon>Bacteria</taxon>
        <taxon>Pseudomonadati</taxon>
        <taxon>Pseudomonadota</taxon>
        <taxon>Alphaproteobacteria</taxon>
        <taxon>Hyphomicrobiales</taxon>
        <taxon>Pleomorphomonadaceae</taxon>
        <taxon>Methylobrevis</taxon>
    </lineage>
</organism>
<feature type="region of interest" description="Disordered" evidence="1">
    <location>
        <begin position="281"/>
        <end position="319"/>
    </location>
</feature>
<protein>
    <submittedName>
        <fullName evidence="2">Uncharacterized protein</fullName>
    </submittedName>
</protein>
<evidence type="ECO:0000256" key="1">
    <source>
        <dbReference type="SAM" id="MobiDB-lite"/>
    </source>
</evidence>
<keyword evidence="3" id="KW-1185">Reference proteome</keyword>
<accession>A0A1E3GZ47</accession>
<evidence type="ECO:0000313" key="3">
    <source>
        <dbReference type="Proteomes" id="UP000094622"/>
    </source>
</evidence>
<evidence type="ECO:0000313" key="2">
    <source>
        <dbReference type="EMBL" id="ODN69348.1"/>
    </source>
</evidence>
<dbReference type="EMBL" id="MCRJ01000096">
    <property type="protein sequence ID" value="ODN69348.1"/>
    <property type="molecule type" value="Genomic_DNA"/>
</dbReference>
<reference evidence="2 3" key="1">
    <citation type="submission" date="2016-07" db="EMBL/GenBank/DDBJ databases">
        <title>Draft Genome Sequence of Methylobrevis pamukkalensis PK2.</title>
        <authorList>
            <person name="Vasilenko O.V."/>
            <person name="Doronina N.V."/>
            <person name="Shmareva M.N."/>
            <person name="Tarlachkov S.V."/>
            <person name="Mustakhimov I."/>
            <person name="Trotsenko Y.A."/>
        </authorList>
    </citation>
    <scope>NUCLEOTIDE SEQUENCE [LARGE SCALE GENOMIC DNA]</scope>
    <source>
        <strain evidence="2 3">PK2</strain>
    </source>
</reference>
<feature type="compositionally biased region" description="Low complexity" evidence="1">
    <location>
        <begin position="281"/>
        <end position="295"/>
    </location>
</feature>
<dbReference type="AlphaFoldDB" id="A0A1E3GZ47"/>
<gene>
    <name evidence="2" type="ORF">A6302_03368</name>
</gene>
<dbReference type="Proteomes" id="UP000094622">
    <property type="component" value="Unassembled WGS sequence"/>
</dbReference>